<dbReference type="InterPro" id="IPR036388">
    <property type="entry name" value="WH-like_DNA-bd_sf"/>
</dbReference>
<dbReference type="OMA" id="TAWRMFQ"/>
<name>A0A832SZA0_PYRHR</name>
<dbReference type="GeneID" id="1443133"/>
<evidence type="ECO:0000313" key="3">
    <source>
        <dbReference type="Proteomes" id="UP000617544"/>
    </source>
</evidence>
<dbReference type="SUPFAM" id="SSF46785">
    <property type="entry name" value="Winged helix' DNA-binding domain"/>
    <property type="match status" value="1"/>
</dbReference>
<proteinExistence type="predicted"/>
<evidence type="ECO:0000259" key="1">
    <source>
        <dbReference type="Pfam" id="PF01978"/>
    </source>
</evidence>
<gene>
    <name evidence="2" type="ORF">HA331_06275</name>
</gene>
<dbReference type="AlphaFoldDB" id="A0A832SZA0"/>
<protein>
    <submittedName>
        <fullName evidence="2">Winged helix-turn-helix transcriptional regulator</fullName>
    </submittedName>
</protein>
<dbReference type="RefSeq" id="WP_010884898.1">
    <property type="nucleotide sequence ID" value="NZ_DUJN01000005.1"/>
</dbReference>
<dbReference type="EMBL" id="DUJN01000005">
    <property type="protein sequence ID" value="HII61337.1"/>
    <property type="molecule type" value="Genomic_DNA"/>
</dbReference>
<comment type="caution">
    <text evidence="2">The sequence shown here is derived from an EMBL/GenBank/DDBJ whole genome shotgun (WGS) entry which is preliminary data.</text>
</comment>
<accession>A0A832SZA0</accession>
<dbReference type="InterPro" id="IPR002831">
    <property type="entry name" value="Tscrpt_reg_TrmB_N"/>
</dbReference>
<dbReference type="Gene3D" id="1.10.10.10">
    <property type="entry name" value="Winged helix-like DNA-binding domain superfamily/Winged helix DNA-binding domain"/>
    <property type="match status" value="1"/>
</dbReference>
<dbReference type="InterPro" id="IPR036390">
    <property type="entry name" value="WH_DNA-bd_sf"/>
</dbReference>
<evidence type="ECO:0000313" key="2">
    <source>
        <dbReference type="EMBL" id="HII61337.1"/>
    </source>
</evidence>
<reference evidence="2" key="1">
    <citation type="journal article" date="2020" name="bioRxiv">
        <title>A rank-normalized archaeal taxonomy based on genome phylogeny resolves widespread incomplete and uneven classifications.</title>
        <authorList>
            <person name="Rinke C."/>
            <person name="Chuvochina M."/>
            <person name="Mussig A.J."/>
            <person name="Chaumeil P.-A."/>
            <person name="Waite D.W."/>
            <person name="Whitman W.B."/>
            <person name="Parks D.H."/>
            <person name="Hugenholtz P."/>
        </authorList>
    </citation>
    <scope>NUCLEOTIDE SEQUENCE</scope>
    <source>
        <strain evidence="2">UBA8834</strain>
    </source>
</reference>
<sequence>MRRIIALLLLTLFASFAYAENVKLTVFPDGYVKVSVKINVTKGENVSISLPFYEFSNLSVTLNGKEIPFILGENKIVVYSSGDGTLEVTYITPELTEKHGKTWKVILPFNDTKEVVLPNDAVIVGLSGIPISIRDNAVIMPKGEQYIEYITPHIATSSSTGNNVDLTLEGILTLTSFALGLILGAYGSKIRILFSRGVTLDDLARKYNLNKEEQDVLLYILEQGGRVRQADIRNDLGIPRTTTWRILKRLEKNGLVRLLKINNETHVELRVKIKG</sequence>
<feature type="domain" description="Transcription regulator TrmB N-terminal" evidence="1">
    <location>
        <begin position="203"/>
        <end position="260"/>
    </location>
</feature>
<dbReference type="Proteomes" id="UP000617544">
    <property type="component" value="Unassembled WGS sequence"/>
</dbReference>
<organism evidence="2 3">
    <name type="scientific">Pyrococcus horikoshii</name>
    <dbReference type="NCBI Taxonomy" id="53953"/>
    <lineage>
        <taxon>Archaea</taxon>
        <taxon>Methanobacteriati</taxon>
        <taxon>Methanobacteriota</taxon>
        <taxon>Thermococci</taxon>
        <taxon>Thermococcales</taxon>
        <taxon>Thermococcaceae</taxon>
        <taxon>Pyrococcus</taxon>
    </lineage>
</organism>
<dbReference type="Pfam" id="PF01978">
    <property type="entry name" value="TrmB"/>
    <property type="match status" value="1"/>
</dbReference>